<reference evidence="1" key="1">
    <citation type="submission" date="2020-03" db="EMBL/GenBank/DDBJ databases">
        <title>The deep terrestrial virosphere.</title>
        <authorList>
            <person name="Holmfeldt K."/>
            <person name="Nilsson E."/>
            <person name="Simone D."/>
            <person name="Lopez-Fernandez M."/>
            <person name="Wu X."/>
            <person name="de Brujin I."/>
            <person name="Lundin D."/>
            <person name="Andersson A."/>
            <person name="Bertilsson S."/>
            <person name="Dopson M."/>
        </authorList>
    </citation>
    <scope>NUCLEOTIDE SEQUENCE</scope>
    <source>
        <strain evidence="1">MM415A00827</strain>
    </source>
</reference>
<dbReference type="EMBL" id="MT142396">
    <property type="protein sequence ID" value="QJA79815.1"/>
    <property type="molecule type" value="Genomic_DNA"/>
</dbReference>
<name>A0A6M3KE43_9ZZZZ</name>
<dbReference type="AlphaFoldDB" id="A0A6M3KE43"/>
<sequence length="86" mass="9781">MKNGWTEEIDRLRAVNGELLEACRETVQSCHDLLEYAREALADHLLRYGETTFKNRYRANAIRADIASAEAFIRKGEAAIKKAVMP</sequence>
<organism evidence="1">
    <name type="scientific">viral metagenome</name>
    <dbReference type="NCBI Taxonomy" id="1070528"/>
    <lineage>
        <taxon>unclassified sequences</taxon>
        <taxon>metagenomes</taxon>
        <taxon>organismal metagenomes</taxon>
    </lineage>
</organism>
<proteinExistence type="predicted"/>
<protein>
    <submittedName>
        <fullName evidence="1">Uncharacterized protein</fullName>
    </submittedName>
</protein>
<accession>A0A6M3KE43</accession>
<gene>
    <name evidence="1" type="ORF">MM415A00827_0008</name>
</gene>
<evidence type="ECO:0000313" key="1">
    <source>
        <dbReference type="EMBL" id="QJA79815.1"/>
    </source>
</evidence>